<name>A0ABN7V8W8_GIGMA</name>
<reference evidence="2 3" key="1">
    <citation type="submission" date="2021-06" db="EMBL/GenBank/DDBJ databases">
        <authorList>
            <person name="Kallberg Y."/>
            <person name="Tangrot J."/>
            <person name="Rosling A."/>
        </authorList>
    </citation>
    <scope>NUCLEOTIDE SEQUENCE [LARGE SCALE GENOMIC DNA]</scope>
    <source>
        <strain evidence="2 3">120-4 pot B 10/14</strain>
    </source>
</reference>
<keyword evidence="3" id="KW-1185">Reference proteome</keyword>
<feature type="compositionally biased region" description="Low complexity" evidence="1">
    <location>
        <begin position="50"/>
        <end position="59"/>
    </location>
</feature>
<gene>
    <name evidence="2" type="ORF">GMARGA_LOCUS15507</name>
</gene>
<feature type="region of interest" description="Disordered" evidence="1">
    <location>
        <begin position="111"/>
        <end position="140"/>
    </location>
</feature>
<accession>A0ABN7V8W8</accession>
<feature type="region of interest" description="Disordered" evidence="1">
    <location>
        <begin position="26"/>
        <end position="64"/>
    </location>
</feature>
<proteinExistence type="predicted"/>
<evidence type="ECO:0000313" key="3">
    <source>
        <dbReference type="Proteomes" id="UP000789901"/>
    </source>
</evidence>
<evidence type="ECO:0000256" key="1">
    <source>
        <dbReference type="SAM" id="MobiDB-lite"/>
    </source>
</evidence>
<evidence type="ECO:0000313" key="2">
    <source>
        <dbReference type="EMBL" id="CAG8742181.1"/>
    </source>
</evidence>
<organism evidence="2 3">
    <name type="scientific">Gigaspora margarita</name>
    <dbReference type="NCBI Taxonomy" id="4874"/>
    <lineage>
        <taxon>Eukaryota</taxon>
        <taxon>Fungi</taxon>
        <taxon>Fungi incertae sedis</taxon>
        <taxon>Mucoromycota</taxon>
        <taxon>Glomeromycotina</taxon>
        <taxon>Glomeromycetes</taxon>
        <taxon>Diversisporales</taxon>
        <taxon>Gigasporaceae</taxon>
        <taxon>Gigaspora</taxon>
    </lineage>
</organism>
<dbReference type="Proteomes" id="UP000789901">
    <property type="component" value="Unassembled WGS sequence"/>
</dbReference>
<protein>
    <submittedName>
        <fullName evidence="2">2784_t:CDS:1</fullName>
    </submittedName>
</protein>
<dbReference type="EMBL" id="CAJVQB010010702">
    <property type="protein sequence ID" value="CAG8742181.1"/>
    <property type="molecule type" value="Genomic_DNA"/>
</dbReference>
<feature type="compositionally biased region" description="Polar residues" evidence="1">
    <location>
        <begin position="123"/>
        <end position="140"/>
    </location>
</feature>
<comment type="caution">
    <text evidence="2">The sequence shown here is derived from an EMBL/GenBank/DDBJ whole genome shotgun (WGS) entry which is preliminary data.</text>
</comment>
<sequence>MTHYNLVFGQLPQNDHNTAVILQENGNDDYNNEESGPKISNSSDLEESNSDGSNSNSLEYTSDYPDLDIVPLNNILTLRQAGSKQNITCPIHNIHECQTYNIQYSSHTSHTMQECPTQEHPTKNAQFKNTQHKNAQLKNA</sequence>